<name>A0A382RSM1_9ZZZZ</name>
<evidence type="ECO:0000256" key="1">
    <source>
        <dbReference type="ARBA" id="ARBA00001946"/>
    </source>
</evidence>
<comment type="cofactor">
    <cofactor evidence="1">
        <name>Mg(2+)</name>
        <dbReference type="ChEBI" id="CHEBI:18420"/>
    </cofactor>
</comment>
<dbReference type="Pfam" id="PF01926">
    <property type="entry name" value="MMR_HSR1"/>
    <property type="match status" value="1"/>
</dbReference>
<evidence type="ECO:0000256" key="5">
    <source>
        <dbReference type="ARBA" id="ARBA00022741"/>
    </source>
</evidence>
<evidence type="ECO:0000256" key="6">
    <source>
        <dbReference type="ARBA" id="ARBA00022842"/>
    </source>
</evidence>
<dbReference type="HAMAP" id="MF_00321">
    <property type="entry name" value="GTPase_EngB"/>
    <property type="match status" value="1"/>
</dbReference>
<dbReference type="FunFam" id="3.40.50.300:FF:000098">
    <property type="entry name" value="Probable GTP-binding protein EngB"/>
    <property type="match status" value="1"/>
</dbReference>
<keyword evidence="3" id="KW-0132">Cell division</keyword>
<keyword evidence="7" id="KW-0342">GTP-binding</keyword>
<gene>
    <name evidence="11" type="ORF">METZ01_LOCUS352921</name>
</gene>
<evidence type="ECO:0000256" key="9">
    <source>
        <dbReference type="ARBA" id="ARBA00023306"/>
    </source>
</evidence>
<dbReference type="GO" id="GO:0000917">
    <property type="term" value="P:division septum assembly"/>
    <property type="evidence" value="ECO:0007669"/>
    <property type="project" value="UniProtKB-KW"/>
</dbReference>
<keyword evidence="8" id="KW-0717">Septation</keyword>
<reference evidence="11" key="1">
    <citation type="submission" date="2018-05" db="EMBL/GenBank/DDBJ databases">
        <authorList>
            <person name="Lanie J.A."/>
            <person name="Ng W.-L."/>
            <person name="Kazmierczak K.M."/>
            <person name="Andrzejewski T.M."/>
            <person name="Davidsen T.M."/>
            <person name="Wayne K.J."/>
            <person name="Tettelin H."/>
            <person name="Glass J.I."/>
            <person name="Rusch D."/>
            <person name="Podicherti R."/>
            <person name="Tsui H.-C.T."/>
            <person name="Winkler M.E."/>
        </authorList>
    </citation>
    <scope>NUCLEOTIDE SEQUENCE</scope>
</reference>
<evidence type="ECO:0000259" key="10">
    <source>
        <dbReference type="PROSITE" id="PS51706"/>
    </source>
</evidence>
<dbReference type="GO" id="GO:0046872">
    <property type="term" value="F:metal ion binding"/>
    <property type="evidence" value="ECO:0007669"/>
    <property type="project" value="UniProtKB-KW"/>
</dbReference>
<dbReference type="PROSITE" id="PS51706">
    <property type="entry name" value="G_ENGB"/>
    <property type="match status" value="1"/>
</dbReference>
<dbReference type="Gene3D" id="3.40.50.300">
    <property type="entry name" value="P-loop containing nucleotide triphosphate hydrolases"/>
    <property type="match status" value="1"/>
</dbReference>
<dbReference type="CDD" id="cd01876">
    <property type="entry name" value="YihA_EngB"/>
    <property type="match status" value="1"/>
</dbReference>
<evidence type="ECO:0000256" key="7">
    <source>
        <dbReference type="ARBA" id="ARBA00023134"/>
    </source>
</evidence>
<protein>
    <recommendedName>
        <fullName evidence="10">EngB-type G domain-containing protein</fullName>
    </recommendedName>
</protein>
<dbReference type="GO" id="GO:0005525">
    <property type="term" value="F:GTP binding"/>
    <property type="evidence" value="ECO:0007669"/>
    <property type="project" value="UniProtKB-KW"/>
</dbReference>
<dbReference type="PANTHER" id="PTHR11649">
    <property type="entry name" value="MSS1/TRME-RELATED GTP-BINDING PROTEIN"/>
    <property type="match status" value="1"/>
</dbReference>
<evidence type="ECO:0000313" key="11">
    <source>
        <dbReference type="EMBL" id="SVD00067.1"/>
    </source>
</evidence>
<feature type="domain" description="EngB-type G" evidence="10">
    <location>
        <begin position="22"/>
        <end position="193"/>
    </location>
</feature>
<organism evidence="11">
    <name type="scientific">marine metagenome</name>
    <dbReference type="NCBI Taxonomy" id="408172"/>
    <lineage>
        <taxon>unclassified sequences</taxon>
        <taxon>metagenomes</taxon>
        <taxon>ecological metagenomes</taxon>
    </lineage>
</organism>
<dbReference type="AlphaFoldDB" id="A0A382RSM1"/>
<comment type="similarity">
    <text evidence="2">Belongs to the TRAFAC class TrmE-Era-EngA-EngB-Septin-like GTPase superfamily. EngB GTPase family.</text>
</comment>
<keyword evidence="4" id="KW-0479">Metal-binding</keyword>
<proteinExistence type="inferred from homology"/>
<keyword evidence="6" id="KW-0460">Magnesium</keyword>
<evidence type="ECO:0000256" key="4">
    <source>
        <dbReference type="ARBA" id="ARBA00022723"/>
    </source>
</evidence>
<dbReference type="InterPro" id="IPR027417">
    <property type="entry name" value="P-loop_NTPase"/>
</dbReference>
<evidence type="ECO:0000256" key="2">
    <source>
        <dbReference type="ARBA" id="ARBA00009638"/>
    </source>
</evidence>
<sequence>MNFENINFIKSANQVSQFPEDSGSEIAFVGRSNAGKSTALNAIFGRKNIAKTSKTPGRTQLINFFGVDDDCRVVDLPGYGYAAVSKEKRKQWDELISDYFRTRDALKGVFLIIDSRRMITELDHLFLDFYLPLGKSLHVILTKADKLKKLEQIEALRSTETSLENVATIQLFSGTKKDGVTAAKQRLSDIFGY</sequence>
<dbReference type="NCBIfam" id="TIGR03598">
    <property type="entry name" value="GTPase_YsxC"/>
    <property type="match status" value="1"/>
</dbReference>
<dbReference type="InterPro" id="IPR019987">
    <property type="entry name" value="GTP-bd_ribosome_bio_YsxC"/>
</dbReference>
<dbReference type="InterPro" id="IPR030393">
    <property type="entry name" value="G_ENGB_dom"/>
</dbReference>
<keyword evidence="5" id="KW-0547">Nucleotide-binding</keyword>
<dbReference type="EMBL" id="UINC01123540">
    <property type="protein sequence ID" value="SVD00067.1"/>
    <property type="molecule type" value="Genomic_DNA"/>
</dbReference>
<dbReference type="PANTHER" id="PTHR11649:SF13">
    <property type="entry name" value="ENGB-TYPE G DOMAIN-CONTAINING PROTEIN"/>
    <property type="match status" value="1"/>
</dbReference>
<accession>A0A382RSM1</accession>
<dbReference type="SUPFAM" id="SSF52540">
    <property type="entry name" value="P-loop containing nucleoside triphosphate hydrolases"/>
    <property type="match status" value="1"/>
</dbReference>
<dbReference type="GO" id="GO:0005829">
    <property type="term" value="C:cytosol"/>
    <property type="evidence" value="ECO:0007669"/>
    <property type="project" value="TreeGrafter"/>
</dbReference>
<evidence type="ECO:0000256" key="8">
    <source>
        <dbReference type="ARBA" id="ARBA00023210"/>
    </source>
</evidence>
<keyword evidence="9" id="KW-0131">Cell cycle</keyword>
<dbReference type="InterPro" id="IPR006073">
    <property type="entry name" value="GTP-bd"/>
</dbReference>
<evidence type="ECO:0000256" key="3">
    <source>
        <dbReference type="ARBA" id="ARBA00022618"/>
    </source>
</evidence>